<dbReference type="Pfam" id="PF16124">
    <property type="entry name" value="RecQ_Zn_bind"/>
    <property type="match status" value="1"/>
</dbReference>
<comment type="catalytic activity">
    <reaction evidence="15">
        <text>Couples ATP hydrolysis with the unwinding of duplex DNA by translocating in the 3'-5' direction.</text>
        <dbReference type="EC" id="5.6.2.4"/>
    </reaction>
</comment>
<keyword evidence="5" id="KW-0547">Nucleotide-binding</keyword>
<dbReference type="EC" id="5.6.2.4" evidence="16"/>
<reference evidence="17 18" key="1">
    <citation type="submission" date="2019-04" db="EMBL/GenBank/DDBJ databases">
        <title>Vagococcus sp. nov., isolated from faeces of yaks (Bos grunniens).</title>
        <authorList>
            <person name="Ge Y."/>
        </authorList>
    </citation>
    <scope>NUCLEOTIDE SEQUENCE [LARGE SCALE GENOMIC DNA]</scope>
    <source>
        <strain evidence="17 18">MN-17</strain>
    </source>
</reference>
<dbReference type="InterPro" id="IPR010997">
    <property type="entry name" value="HRDC-like_sf"/>
</dbReference>
<evidence type="ECO:0000256" key="1">
    <source>
        <dbReference type="ARBA" id="ARBA00001946"/>
    </source>
</evidence>
<dbReference type="Pfam" id="PF00570">
    <property type="entry name" value="HRDC"/>
    <property type="match status" value="1"/>
</dbReference>
<comment type="cofactor">
    <cofactor evidence="2">
        <name>Zn(2+)</name>
        <dbReference type="ChEBI" id="CHEBI:29105"/>
    </cofactor>
</comment>
<organism evidence="17 18">
    <name type="scientific">Vagococcus zengguangii</name>
    <dbReference type="NCBI Taxonomy" id="2571750"/>
    <lineage>
        <taxon>Bacteria</taxon>
        <taxon>Bacillati</taxon>
        <taxon>Bacillota</taxon>
        <taxon>Bacilli</taxon>
        <taxon>Lactobacillales</taxon>
        <taxon>Enterococcaceae</taxon>
        <taxon>Vagococcus</taxon>
    </lineage>
</organism>
<dbReference type="Gene3D" id="1.10.150.80">
    <property type="entry name" value="HRDC domain"/>
    <property type="match status" value="1"/>
</dbReference>
<evidence type="ECO:0000256" key="12">
    <source>
        <dbReference type="ARBA" id="ARBA00023172"/>
    </source>
</evidence>
<dbReference type="SUPFAM" id="SSF47819">
    <property type="entry name" value="HRDC-like"/>
    <property type="match status" value="1"/>
</dbReference>
<keyword evidence="6" id="KW-0227">DNA damage</keyword>
<evidence type="ECO:0000256" key="10">
    <source>
        <dbReference type="ARBA" id="ARBA00022840"/>
    </source>
</evidence>
<evidence type="ECO:0000256" key="4">
    <source>
        <dbReference type="ARBA" id="ARBA00022723"/>
    </source>
</evidence>
<dbReference type="PANTHER" id="PTHR13710:SF105">
    <property type="entry name" value="ATP-DEPENDENT DNA HELICASE Q1"/>
    <property type="match status" value="1"/>
</dbReference>
<keyword evidence="14" id="KW-0413">Isomerase</keyword>
<dbReference type="Gene3D" id="3.40.50.300">
    <property type="entry name" value="P-loop containing nucleotide triphosphate hydrolases"/>
    <property type="match status" value="2"/>
</dbReference>
<dbReference type="InterPro" id="IPR044876">
    <property type="entry name" value="HRDC_dom_sf"/>
</dbReference>
<dbReference type="InterPro" id="IPR036388">
    <property type="entry name" value="WH-like_DNA-bd_sf"/>
</dbReference>
<dbReference type="InterPro" id="IPR014001">
    <property type="entry name" value="Helicase_ATP-bd"/>
</dbReference>
<keyword evidence="7 17" id="KW-0378">Hydrolase</keyword>
<dbReference type="Pfam" id="PF00271">
    <property type="entry name" value="Helicase_C"/>
    <property type="match status" value="1"/>
</dbReference>
<comment type="similarity">
    <text evidence="3">Belongs to the helicase family. RecQ subfamily.</text>
</comment>
<keyword evidence="12" id="KW-0233">DNA recombination</keyword>
<dbReference type="PROSITE" id="PS51192">
    <property type="entry name" value="HELICASE_ATP_BIND_1"/>
    <property type="match status" value="1"/>
</dbReference>
<evidence type="ECO:0000256" key="16">
    <source>
        <dbReference type="NCBIfam" id="TIGR01389"/>
    </source>
</evidence>
<keyword evidence="9" id="KW-0862">Zinc</keyword>
<gene>
    <name evidence="17" type="primary">recQ</name>
    <name evidence="17" type="ORF">FA707_01280</name>
</gene>
<dbReference type="FunFam" id="3.40.50.300:FF:001389">
    <property type="entry name" value="ATP-dependent DNA helicase RecQ"/>
    <property type="match status" value="1"/>
</dbReference>
<evidence type="ECO:0000256" key="5">
    <source>
        <dbReference type="ARBA" id="ARBA00022741"/>
    </source>
</evidence>
<keyword evidence="4" id="KW-0479">Metal-binding</keyword>
<keyword evidence="10" id="KW-0067">ATP-binding</keyword>
<keyword evidence="18" id="KW-1185">Reference proteome</keyword>
<proteinExistence type="inferred from homology"/>
<dbReference type="NCBIfam" id="TIGR00614">
    <property type="entry name" value="recQ_fam"/>
    <property type="match status" value="1"/>
</dbReference>
<dbReference type="SMART" id="SM00341">
    <property type="entry name" value="HRDC"/>
    <property type="match status" value="1"/>
</dbReference>
<dbReference type="GO" id="GO:0043138">
    <property type="term" value="F:3'-5' DNA helicase activity"/>
    <property type="evidence" value="ECO:0007669"/>
    <property type="project" value="UniProtKB-EC"/>
</dbReference>
<dbReference type="InterPro" id="IPR027417">
    <property type="entry name" value="P-loop_NTPase"/>
</dbReference>
<dbReference type="OrthoDB" id="9763310at2"/>
<accession>A0A4D7CRP5</accession>
<sequence>MEQAVNILSSVFGYETFRQGQTEVIETIANQQDVLAIMPTGSGKSLCYQIPALMAEGITIVVSPLVSLMKDQVRELLAAGIRGAYINSSLSEAQINKALFNLSQGMYKIVYVAPERLMTPRFLAAVSEVPVSLIAVDEAHCLSQWGHDFRSSYLAIPEFIATFEARPTIAAFTATANVKTQHDILAYLGLQEPLIVKNSYDRPNLYFAVEVVANRRKFVEYYVQKNPGESTVIYASTRKEVEKIANFLVELGVKATYYHAGLSSDERTRHQDAFIFGEADVIVATNAFGMGINKPDVRHVIHYNLPKDLESYYQEAGRAGRDGEPAKCTLLFSRADIVLNRKMLVSSSEMYETSDEQQFYKNKSLDAMVQYATTTSCLRRVMLNYFNEERSSDCDNCLNCQTTFEEREITEEARAVMHYLAELQQAHRQIGKERVIQSLMMAESDASPINSDWLGSLADKTKLEVTEVMDYLLDHYFISMDVLNYYVLSLTERGQAWLMEETPLMMPLRKKTAYQALKNEKKSKKTSELVISADNQSLYNRLADLRKELAQEQNLPAYVVFGNKSLAEMATYQPQTKEAFLAIKGVGESKYETYGEVFIQAIQAYLAD</sequence>
<dbReference type="GO" id="GO:0016787">
    <property type="term" value="F:hydrolase activity"/>
    <property type="evidence" value="ECO:0007669"/>
    <property type="project" value="UniProtKB-KW"/>
</dbReference>
<dbReference type="PROSITE" id="PS51194">
    <property type="entry name" value="HELICASE_CTER"/>
    <property type="match status" value="1"/>
</dbReference>
<dbReference type="InterPro" id="IPR032284">
    <property type="entry name" value="RecQ_Zn-bd"/>
</dbReference>
<dbReference type="CDD" id="cd17920">
    <property type="entry name" value="DEXHc_RecQ"/>
    <property type="match status" value="1"/>
</dbReference>
<dbReference type="InterPro" id="IPR001650">
    <property type="entry name" value="Helicase_C-like"/>
</dbReference>
<protein>
    <recommendedName>
        <fullName evidence="16">DNA helicase RecQ</fullName>
        <ecNumber evidence="16">5.6.2.4</ecNumber>
    </recommendedName>
</protein>
<dbReference type="PROSITE" id="PS50967">
    <property type="entry name" value="HRDC"/>
    <property type="match status" value="1"/>
</dbReference>
<keyword evidence="11" id="KW-0238">DNA-binding</keyword>
<evidence type="ECO:0000256" key="6">
    <source>
        <dbReference type="ARBA" id="ARBA00022763"/>
    </source>
</evidence>
<dbReference type="RefSeq" id="WP_136952528.1">
    <property type="nucleotide sequence ID" value="NZ_CP039712.1"/>
</dbReference>
<evidence type="ECO:0000313" key="17">
    <source>
        <dbReference type="EMBL" id="QCI85683.1"/>
    </source>
</evidence>
<dbReference type="InterPro" id="IPR004589">
    <property type="entry name" value="DNA_helicase_ATP-dep_RecQ"/>
</dbReference>
<dbReference type="GO" id="GO:0030894">
    <property type="term" value="C:replisome"/>
    <property type="evidence" value="ECO:0007669"/>
    <property type="project" value="TreeGrafter"/>
</dbReference>
<dbReference type="Gene3D" id="1.10.10.10">
    <property type="entry name" value="Winged helix-like DNA-binding domain superfamily/Winged helix DNA-binding domain"/>
    <property type="match status" value="1"/>
</dbReference>
<dbReference type="PANTHER" id="PTHR13710">
    <property type="entry name" value="DNA HELICASE RECQ FAMILY MEMBER"/>
    <property type="match status" value="1"/>
</dbReference>
<dbReference type="CDD" id="cd18794">
    <property type="entry name" value="SF2_C_RecQ"/>
    <property type="match status" value="1"/>
</dbReference>
<dbReference type="KEGG" id="vao:FA707_01280"/>
<evidence type="ECO:0000256" key="11">
    <source>
        <dbReference type="ARBA" id="ARBA00023125"/>
    </source>
</evidence>
<dbReference type="GO" id="GO:0006281">
    <property type="term" value="P:DNA repair"/>
    <property type="evidence" value="ECO:0007669"/>
    <property type="project" value="UniProtKB-KW"/>
</dbReference>
<keyword evidence="13" id="KW-0234">DNA repair</keyword>
<dbReference type="GO" id="GO:0006310">
    <property type="term" value="P:DNA recombination"/>
    <property type="evidence" value="ECO:0007669"/>
    <property type="project" value="UniProtKB-UniRule"/>
</dbReference>
<dbReference type="SMART" id="SM00487">
    <property type="entry name" value="DEXDc"/>
    <property type="match status" value="1"/>
</dbReference>
<dbReference type="GO" id="GO:0043590">
    <property type="term" value="C:bacterial nucleoid"/>
    <property type="evidence" value="ECO:0007669"/>
    <property type="project" value="TreeGrafter"/>
</dbReference>
<dbReference type="SMART" id="SM00956">
    <property type="entry name" value="RQC"/>
    <property type="match status" value="1"/>
</dbReference>
<dbReference type="GO" id="GO:0005524">
    <property type="term" value="F:ATP binding"/>
    <property type="evidence" value="ECO:0007669"/>
    <property type="project" value="UniProtKB-KW"/>
</dbReference>
<dbReference type="Pfam" id="PF09382">
    <property type="entry name" value="RQC"/>
    <property type="match status" value="1"/>
</dbReference>
<dbReference type="EMBL" id="CP039712">
    <property type="protein sequence ID" value="QCI85683.1"/>
    <property type="molecule type" value="Genomic_DNA"/>
</dbReference>
<dbReference type="InterPro" id="IPR018982">
    <property type="entry name" value="RQC_domain"/>
</dbReference>
<dbReference type="GO" id="GO:0046872">
    <property type="term" value="F:metal ion binding"/>
    <property type="evidence" value="ECO:0007669"/>
    <property type="project" value="UniProtKB-KW"/>
</dbReference>
<dbReference type="InterPro" id="IPR011545">
    <property type="entry name" value="DEAD/DEAH_box_helicase_dom"/>
</dbReference>
<dbReference type="Proteomes" id="UP000298615">
    <property type="component" value="Chromosome"/>
</dbReference>
<evidence type="ECO:0000256" key="13">
    <source>
        <dbReference type="ARBA" id="ARBA00023204"/>
    </source>
</evidence>
<dbReference type="InterPro" id="IPR006293">
    <property type="entry name" value="DNA_helicase_ATP-dep_RecQ_bac"/>
</dbReference>
<evidence type="ECO:0000256" key="15">
    <source>
        <dbReference type="ARBA" id="ARBA00034617"/>
    </source>
</evidence>
<evidence type="ECO:0000256" key="9">
    <source>
        <dbReference type="ARBA" id="ARBA00022833"/>
    </source>
</evidence>
<dbReference type="GO" id="GO:0005737">
    <property type="term" value="C:cytoplasm"/>
    <property type="evidence" value="ECO:0007669"/>
    <property type="project" value="TreeGrafter"/>
</dbReference>
<dbReference type="GO" id="GO:0006260">
    <property type="term" value="P:DNA replication"/>
    <property type="evidence" value="ECO:0007669"/>
    <property type="project" value="InterPro"/>
</dbReference>
<dbReference type="GO" id="GO:0009432">
    <property type="term" value="P:SOS response"/>
    <property type="evidence" value="ECO:0007669"/>
    <property type="project" value="UniProtKB-UniRule"/>
</dbReference>
<dbReference type="GO" id="GO:0009378">
    <property type="term" value="F:four-way junction helicase activity"/>
    <property type="evidence" value="ECO:0007669"/>
    <property type="project" value="TreeGrafter"/>
</dbReference>
<name>A0A4D7CRP5_9ENTE</name>
<dbReference type="NCBIfam" id="TIGR01389">
    <property type="entry name" value="recQ"/>
    <property type="match status" value="1"/>
</dbReference>
<dbReference type="AlphaFoldDB" id="A0A4D7CRP5"/>
<dbReference type="Pfam" id="PF00270">
    <property type="entry name" value="DEAD"/>
    <property type="match status" value="1"/>
</dbReference>
<dbReference type="SUPFAM" id="SSF52540">
    <property type="entry name" value="P-loop containing nucleoside triphosphate hydrolases"/>
    <property type="match status" value="1"/>
</dbReference>
<dbReference type="GO" id="GO:0003677">
    <property type="term" value="F:DNA binding"/>
    <property type="evidence" value="ECO:0007669"/>
    <property type="project" value="UniProtKB-KW"/>
</dbReference>
<evidence type="ECO:0000256" key="3">
    <source>
        <dbReference type="ARBA" id="ARBA00005446"/>
    </source>
</evidence>
<evidence type="ECO:0000256" key="7">
    <source>
        <dbReference type="ARBA" id="ARBA00022801"/>
    </source>
</evidence>
<keyword evidence="8 17" id="KW-0347">Helicase</keyword>
<dbReference type="InterPro" id="IPR002121">
    <property type="entry name" value="HRDC_dom"/>
</dbReference>
<comment type="cofactor">
    <cofactor evidence="1">
        <name>Mg(2+)</name>
        <dbReference type="ChEBI" id="CHEBI:18420"/>
    </cofactor>
</comment>
<evidence type="ECO:0000313" key="18">
    <source>
        <dbReference type="Proteomes" id="UP000298615"/>
    </source>
</evidence>
<evidence type="ECO:0000256" key="8">
    <source>
        <dbReference type="ARBA" id="ARBA00022806"/>
    </source>
</evidence>
<dbReference type="SMART" id="SM00490">
    <property type="entry name" value="HELICc"/>
    <property type="match status" value="1"/>
</dbReference>
<evidence type="ECO:0000256" key="2">
    <source>
        <dbReference type="ARBA" id="ARBA00001947"/>
    </source>
</evidence>
<evidence type="ECO:0000256" key="14">
    <source>
        <dbReference type="ARBA" id="ARBA00023235"/>
    </source>
</evidence>